<evidence type="ECO:0008006" key="3">
    <source>
        <dbReference type="Google" id="ProtNLM"/>
    </source>
</evidence>
<dbReference type="Pfam" id="PF14275">
    <property type="entry name" value="DUF4362"/>
    <property type="match status" value="1"/>
</dbReference>
<reference evidence="1 2" key="1">
    <citation type="submission" date="2015-01" db="EMBL/GenBank/DDBJ databases">
        <title>Jeotgalibacillus campisalis genome sequencing.</title>
        <authorList>
            <person name="Goh K.M."/>
            <person name="Chan K.-G."/>
            <person name="Yaakop A.S."/>
            <person name="Ee R."/>
            <person name="Gan H.M."/>
            <person name="Chan C.S."/>
        </authorList>
    </citation>
    <scope>NUCLEOTIDE SEQUENCE [LARGE SCALE GENOMIC DNA]</scope>
    <source>
        <strain evidence="1 2">SF-57</strain>
    </source>
</reference>
<dbReference type="PROSITE" id="PS51257">
    <property type="entry name" value="PROKAR_LIPOPROTEIN"/>
    <property type="match status" value="1"/>
</dbReference>
<keyword evidence="2" id="KW-1185">Reference proteome</keyword>
<gene>
    <name evidence="1" type="ORF">KR50_10360</name>
</gene>
<dbReference type="RefSeq" id="WP_052476795.1">
    <property type="nucleotide sequence ID" value="NZ_JXRR01000008.1"/>
</dbReference>
<proteinExistence type="predicted"/>
<accession>A0A0C2RLM9</accession>
<evidence type="ECO:0000313" key="2">
    <source>
        <dbReference type="Proteomes" id="UP000031972"/>
    </source>
</evidence>
<protein>
    <recommendedName>
        <fullName evidence="3">DUF4362 domain-containing protein</fullName>
    </recommendedName>
</protein>
<sequence>MEICKVITIAFVVILSGCSSANENDRYGGADVDRKRDVIESHGMIENISLLNDFVEHVQAGEKDSLKIVQFTTEGDPIFYQLDYDENLNYAIDTTKDSYGSGEINEYQCDSIKKTETSIETSFTLEGCSGGSQEILTISHNTEQQDYFEVSLKTSQYELNTEQLEWIEKSEEGETVTSDFQLSTKDLNEIYKELVFANYLEEKALSSSCDPDGTDTYKLKVWINSGEREFEWAACENTVDSKAMTAAAQRIIEIGQAAAAFE</sequence>
<dbReference type="AlphaFoldDB" id="A0A0C2RLM9"/>
<organism evidence="1 2">
    <name type="scientific">Jeotgalibacillus campisalis</name>
    <dbReference type="NCBI Taxonomy" id="220754"/>
    <lineage>
        <taxon>Bacteria</taxon>
        <taxon>Bacillati</taxon>
        <taxon>Bacillota</taxon>
        <taxon>Bacilli</taxon>
        <taxon>Bacillales</taxon>
        <taxon>Caryophanaceae</taxon>
        <taxon>Jeotgalibacillus</taxon>
    </lineage>
</organism>
<dbReference type="OrthoDB" id="1912370at2"/>
<dbReference type="EMBL" id="JXRR01000008">
    <property type="protein sequence ID" value="KIL51155.1"/>
    <property type="molecule type" value="Genomic_DNA"/>
</dbReference>
<evidence type="ECO:0000313" key="1">
    <source>
        <dbReference type="EMBL" id="KIL51155.1"/>
    </source>
</evidence>
<dbReference type="PATRIC" id="fig|220754.4.peg.1055"/>
<comment type="caution">
    <text evidence="1">The sequence shown here is derived from an EMBL/GenBank/DDBJ whole genome shotgun (WGS) entry which is preliminary data.</text>
</comment>
<dbReference type="InterPro" id="IPR025372">
    <property type="entry name" value="DUF4362"/>
</dbReference>
<dbReference type="Proteomes" id="UP000031972">
    <property type="component" value="Unassembled WGS sequence"/>
</dbReference>
<name>A0A0C2RLM9_9BACL</name>